<dbReference type="Proteomes" id="UP000011713">
    <property type="component" value="Unassembled WGS sequence"/>
</dbReference>
<dbReference type="EnsemblProtists" id="HpaT804570">
    <property type="protein sequence ID" value="HpaP804570"/>
    <property type="gene ID" value="HpaG804570"/>
</dbReference>
<sequence>MLEKIDSRVDQIEARKNGSSAFGSASEPPIPPAEVPNTVPRGQGSAMIGRVVSEHGGGLILNELGGSGFGEKSVFKGRADNTPIGRQLVYKSPNLAPPGAINIPKLMVNKFTGEEQYASLGTGFKQWGYTFLEAIEMAEIQSQFAWGERLNAN</sequence>
<proteinExistence type="predicted"/>
<protein>
    <recommendedName>
        <fullName evidence="4">RxLR effector candidate protein</fullName>
    </recommendedName>
</protein>
<dbReference type="InParanoid" id="M4BE52"/>
<keyword evidence="3" id="KW-1185">Reference proteome</keyword>
<dbReference type="EMBL" id="JH598169">
    <property type="status" value="NOT_ANNOTATED_CDS"/>
    <property type="molecule type" value="Genomic_DNA"/>
</dbReference>
<name>M4BE52_HYAAE</name>
<dbReference type="eggNOG" id="ENOG502SPKU">
    <property type="taxonomic scope" value="Eukaryota"/>
</dbReference>
<dbReference type="AlphaFoldDB" id="M4BE52"/>
<evidence type="ECO:0000256" key="1">
    <source>
        <dbReference type="SAM" id="MobiDB-lite"/>
    </source>
</evidence>
<feature type="region of interest" description="Disordered" evidence="1">
    <location>
        <begin position="1"/>
        <end position="42"/>
    </location>
</feature>
<dbReference type="HOGENOM" id="CLU_1716755_0_0_1"/>
<evidence type="ECO:0000313" key="2">
    <source>
        <dbReference type="EnsemblProtists" id="HpaP804570"/>
    </source>
</evidence>
<dbReference type="VEuPathDB" id="FungiDB:HpaG804570"/>
<accession>M4BE52</accession>
<organism evidence="2 3">
    <name type="scientific">Hyaloperonospora arabidopsidis (strain Emoy2)</name>
    <name type="common">Downy mildew agent</name>
    <name type="synonym">Peronospora arabidopsidis</name>
    <dbReference type="NCBI Taxonomy" id="559515"/>
    <lineage>
        <taxon>Eukaryota</taxon>
        <taxon>Sar</taxon>
        <taxon>Stramenopiles</taxon>
        <taxon>Oomycota</taxon>
        <taxon>Peronosporomycetes</taxon>
        <taxon>Peronosporales</taxon>
        <taxon>Peronosporaceae</taxon>
        <taxon>Hyaloperonospora</taxon>
    </lineage>
</organism>
<feature type="compositionally biased region" description="Basic and acidic residues" evidence="1">
    <location>
        <begin position="1"/>
        <end position="16"/>
    </location>
</feature>
<reference evidence="2" key="2">
    <citation type="submission" date="2015-06" db="UniProtKB">
        <authorList>
            <consortium name="EnsemblProtists"/>
        </authorList>
    </citation>
    <scope>IDENTIFICATION</scope>
    <source>
        <strain evidence="2">Emoy2</strain>
    </source>
</reference>
<evidence type="ECO:0000313" key="3">
    <source>
        <dbReference type="Proteomes" id="UP000011713"/>
    </source>
</evidence>
<evidence type="ECO:0008006" key="4">
    <source>
        <dbReference type="Google" id="ProtNLM"/>
    </source>
</evidence>
<reference evidence="3" key="1">
    <citation type="journal article" date="2010" name="Science">
        <title>Signatures of adaptation to obligate biotrophy in the Hyaloperonospora arabidopsidis genome.</title>
        <authorList>
            <person name="Baxter L."/>
            <person name="Tripathy S."/>
            <person name="Ishaque N."/>
            <person name="Boot N."/>
            <person name="Cabral A."/>
            <person name="Kemen E."/>
            <person name="Thines M."/>
            <person name="Ah-Fong A."/>
            <person name="Anderson R."/>
            <person name="Badejoko W."/>
            <person name="Bittner-Eddy P."/>
            <person name="Boore J.L."/>
            <person name="Chibucos M.C."/>
            <person name="Coates M."/>
            <person name="Dehal P."/>
            <person name="Delehaunty K."/>
            <person name="Dong S."/>
            <person name="Downton P."/>
            <person name="Dumas B."/>
            <person name="Fabro G."/>
            <person name="Fronick C."/>
            <person name="Fuerstenberg S.I."/>
            <person name="Fulton L."/>
            <person name="Gaulin E."/>
            <person name="Govers F."/>
            <person name="Hughes L."/>
            <person name="Humphray S."/>
            <person name="Jiang R.H."/>
            <person name="Judelson H."/>
            <person name="Kamoun S."/>
            <person name="Kyung K."/>
            <person name="Meijer H."/>
            <person name="Minx P."/>
            <person name="Morris P."/>
            <person name="Nelson J."/>
            <person name="Phuntumart V."/>
            <person name="Qutob D."/>
            <person name="Rehmany A."/>
            <person name="Rougon-Cardoso A."/>
            <person name="Ryden P."/>
            <person name="Torto-Alalibo T."/>
            <person name="Studholme D."/>
            <person name="Wang Y."/>
            <person name="Win J."/>
            <person name="Wood J."/>
            <person name="Clifton S.W."/>
            <person name="Rogers J."/>
            <person name="Van den Ackerveken G."/>
            <person name="Jones J.D."/>
            <person name="McDowell J.M."/>
            <person name="Beynon J."/>
            <person name="Tyler B.M."/>
        </authorList>
    </citation>
    <scope>NUCLEOTIDE SEQUENCE [LARGE SCALE GENOMIC DNA]</scope>
    <source>
        <strain evidence="3">Emoy2</strain>
    </source>
</reference>